<protein>
    <submittedName>
        <fullName evidence="1">Uncharacterized protein</fullName>
    </submittedName>
</protein>
<dbReference type="EMBL" id="GBXM01056830">
    <property type="protein sequence ID" value="JAH51747.1"/>
    <property type="molecule type" value="Transcribed_RNA"/>
</dbReference>
<proteinExistence type="predicted"/>
<reference evidence="1" key="1">
    <citation type="submission" date="2014-11" db="EMBL/GenBank/DDBJ databases">
        <authorList>
            <person name="Amaro Gonzalez C."/>
        </authorList>
    </citation>
    <scope>NUCLEOTIDE SEQUENCE</scope>
</reference>
<dbReference type="AlphaFoldDB" id="A0A0E9TE96"/>
<evidence type="ECO:0000313" key="1">
    <source>
        <dbReference type="EMBL" id="JAH51747.1"/>
    </source>
</evidence>
<name>A0A0E9TE96_ANGAN</name>
<sequence length="28" mass="3157">MYAGYLLVSNRLPQEGTRMKASCLINLN</sequence>
<organism evidence="1">
    <name type="scientific">Anguilla anguilla</name>
    <name type="common">European freshwater eel</name>
    <name type="synonym">Muraena anguilla</name>
    <dbReference type="NCBI Taxonomy" id="7936"/>
    <lineage>
        <taxon>Eukaryota</taxon>
        <taxon>Metazoa</taxon>
        <taxon>Chordata</taxon>
        <taxon>Craniata</taxon>
        <taxon>Vertebrata</taxon>
        <taxon>Euteleostomi</taxon>
        <taxon>Actinopterygii</taxon>
        <taxon>Neopterygii</taxon>
        <taxon>Teleostei</taxon>
        <taxon>Anguilliformes</taxon>
        <taxon>Anguillidae</taxon>
        <taxon>Anguilla</taxon>
    </lineage>
</organism>
<accession>A0A0E9TE96</accession>
<reference evidence="1" key="2">
    <citation type="journal article" date="2015" name="Fish Shellfish Immunol.">
        <title>Early steps in the European eel (Anguilla anguilla)-Vibrio vulnificus interaction in the gills: Role of the RtxA13 toxin.</title>
        <authorList>
            <person name="Callol A."/>
            <person name="Pajuelo D."/>
            <person name="Ebbesson L."/>
            <person name="Teles M."/>
            <person name="MacKenzie S."/>
            <person name="Amaro C."/>
        </authorList>
    </citation>
    <scope>NUCLEOTIDE SEQUENCE</scope>
</reference>